<feature type="compositionally biased region" description="Low complexity" evidence="1">
    <location>
        <begin position="30"/>
        <end position="43"/>
    </location>
</feature>
<protein>
    <submittedName>
        <fullName evidence="2">Uncharacterized protein</fullName>
    </submittedName>
</protein>
<evidence type="ECO:0000313" key="3">
    <source>
        <dbReference type="Proteomes" id="UP000299102"/>
    </source>
</evidence>
<gene>
    <name evidence="2" type="ORF">EVAR_102438_1</name>
</gene>
<feature type="compositionally biased region" description="Basic residues" evidence="1">
    <location>
        <begin position="70"/>
        <end position="83"/>
    </location>
</feature>
<dbReference type="EMBL" id="BGZK01001465">
    <property type="protein sequence ID" value="GBP80508.1"/>
    <property type="molecule type" value="Genomic_DNA"/>
</dbReference>
<evidence type="ECO:0000313" key="2">
    <source>
        <dbReference type="EMBL" id="GBP80508.1"/>
    </source>
</evidence>
<feature type="region of interest" description="Disordered" evidence="1">
    <location>
        <begin position="30"/>
        <end position="143"/>
    </location>
</feature>
<comment type="caution">
    <text evidence="2">The sequence shown here is derived from an EMBL/GenBank/DDBJ whole genome shotgun (WGS) entry which is preliminary data.</text>
</comment>
<dbReference type="AlphaFoldDB" id="A0A4C1YWJ5"/>
<sequence>MCLPPRKETSAQYYSARCNYCNRAVRPGVAAPPRAAGAASPRPFESSSVGGRDGQVRLYDMKTQVGVCPNRRRNPSPTARRRSPLFGTPYENGPMTPRGRRAPASCDRNGSYLSERGRTISRAQMRGRGRGPGAIRWSGSRLP</sequence>
<evidence type="ECO:0000256" key="1">
    <source>
        <dbReference type="SAM" id="MobiDB-lite"/>
    </source>
</evidence>
<name>A0A4C1YWJ5_EUMVA</name>
<accession>A0A4C1YWJ5</accession>
<organism evidence="2 3">
    <name type="scientific">Eumeta variegata</name>
    <name type="common">Bagworm moth</name>
    <name type="synonym">Eumeta japonica</name>
    <dbReference type="NCBI Taxonomy" id="151549"/>
    <lineage>
        <taxon>Eukaryota</taxon>
        <taxon>Metazoa</taxon>
        <taxon>Ecdysozoa</taxon>
        <taxon>Arthropoda</taxon>
        <taxon>Hexapoda</taxon>
        <taxon>Insecta</taxon>
        <taxon>Pterygota</taxon>
        <taxon>Neoptera</taxon>
        <taxon>Endopterygota</taxon>
        <taxon>Lepidoptera</taxon>
        <taxon>Glossata</taxon>
        <taxon>Ditrysia</taxon>
        <taxon>Tineoidea</taxon>
        <taxon>Psychidae</taxon>
        <taxon>Oiketicinae</taxon>
        <taxon>Eumeta</taxon>
    </lineage>
</organism>
<dbReference type="Proteomes" id="UP000299102">
    <property type="component" value="Unassembled WGS sequence"/>
</dbReference>
<keyword evidence="3" id="KW-1185">Reference proteome</keyword>
<proteinExistence type="predicted"/>
<reference evidence="2 3" key="1">
    <citation type="journal article" date="2019" name="Commun. Biol.">
        <title>The bagworm genome reveals a unique fibroin gene that provides high tensile strength.</title>
        <authorList>
            <person name="Kono N."/>
            <person name="Nakamura H."/>
            <person name="Ohtoshi R."/>
            <person name="Tomita M."/>
            <person name="Numata K."/>
            <person name="Arakawa K."/>
        </authorList>
    </citation>
    <scope>NUCLEOTIDE SEQUENCE [LARGE SCALE GENOMIC DNA]</scope>
</reference>